<sequence length="136" mass="13789">MQRIRGAVALAVLGLGALTLAGCAGSMGGFSDLDADREAQDELPALDEVALASVDAQTSRYVGEYKGTSLWLVEGRADSPVCLVAASDDSEWTMACGSGAGLTTSGALGRFTVVPDNLPAPHEATAISENVYALGG</sequence>
<gene>
    <name evidence="2" type="ORF">GCM10010915_14730</name>
</gene>
<evidence type="ECO:0000313" key="3">
    <source>
        <dbReference type="Proteomes" id="UP000633205"/>
    </source>
</evidence>
<reference evidence="2" key="1">
    <citation type="journal article" date="2014" name="Int. J. Syst. Evol. Microbiol.">
        <title>Complete genome sequence of Corynebacterium casei LMG S-19264T (=DSM 44701T), isolated from a smear-ripened cheese.</title>
        <authorList>
            <consortium name="US DOE Joint Genome Institute (JGI-PGF)"/>
            <person name="Walter F."/>
            <person name="Albersmeier A."/>
            <person name="Kalinowski J."/>
            <person name="Ruckert C."/>
        </authorList>
    </citation>
    <scope>NUCLEOTIDE SEQUENCE</scope>
    <source>
        <strain evidence="2">CGMCC 1.15152</strain>
    </source>
</reference>
<dbReference type="Proteomes" id="UP000633205">
    <property type="component" value="Unassembled WGS sequence"/>
</dbReference>
<reference evidence="2" key="2">
    <citation type="submission" date="2020-09" db="EMBL/GenBank/DDBJ databases">
        <authorList>
            <person name="Sun Q."/>
            <person name="Zhou Y."/>
        </authorList>
    </citation>
    <scope>NUCLEOTIDE SEQUENCE</scope>
    <source>
        <strain evidence="2">CGMCC 1.15152</strain>
    </source>
</reference>
<name>A0A916Y915_9MICO</name>
<feature type="signal peptide" evidence="1">
    <location>
        <begin position="1"/>
        <end position="21"/>
    </location>
</feature>
<keyword evidence="1" id="KW-0732">Signal</keyword>
<accession>A0A916Y915</accession>
<proteinExistence type="predicted"/>
<keyword evidence="3" id="KW-1185">Reference proteome</keyword>
<evidence type="ECO:0008006" key="4">
    <source>
        <dbReference type="Google" id="ProtNLM"/>
    </source>
</evidence>
<dbReference type="RefSeq" id="WP_188711632.1">
    <property type="nucleotide sequence ID" value="NZ_BMHO01000001.1"/>
</dbReference>
<protein>
    <recommendedName>
        <fullName evidence="4">Lipoprotein</fullName>
    </recommendedName>
</protein>
<organism evidence="2 3">
    <name type="scientific">Microbacterium faecale</name>
    <dbReference type="NCBI Taxonomy" id="1804630"/>
    <lineage>
        <taxon>Bacteria</taxon>
        <taxon>Bacillati</taxon>
        <taxon>Actinomycetota</taxon>
        <taxon>Actinomycetes</taxon>
        <taxon>Micrococcales</taxon>
        <taxon>Microbacteriaceae</taxon>
        <taxon>Microbacterium</taxon>
    </lineage>
</organism>
<dbReference type="EMBL" id="BMHO01000001">
    <property type="protein sequence ID" value="GGD35301.1"/>
    <property type="molecule type" value="Genomic_DNA"/>
</dbReference>
<dbReference type="AlphaFoldDB" id="A0A916Y915"/>
<feature type="chain" id="PRO_5039125171" description="Lipoprotein" evidence="1">
    <location>
        <begin position="22"/>
        <end position="136"/>
    </location>
</feature>
<comment type="caution">
    <text evidence="2">The sequence shown here is derived from an EMBL/GenBank/DDBJ whole genome shotgun (WGS) entry which is preliminary data.</text>
</comment>
<evidence type="ECO:0000256" key="1">
    <source>
        <dbReference type="SAM" id="SignalP"/>
    </source>
</evidence>
<evidence type="ECO:0000313" key="2">
    <source>
        <dbReference type="EMBL" id="GGD35301.1"/>
    </source>
</evidence>
<dbReference type="PROSITE" id="PS51257">
    <property type="entry name" value="PROKAR_LIPOPROTEIN"/>
    <property type="match status" value="1"/>
</dbReference>